<keyword evidence="1" id="KW-0732">Signal</keyword>
<sequence length="129" mass="13657">MKSTLARLCAIVLLAIAGPIAAASPAHSSPAPDSAGWVKANLSYDPAGKVLTYTGHAWGWGSTSFDIEGWLYNGGVLVEHVDQATCTGFCYMRIGQKQCPPAGAYKFDVWAFPHDGTRSANDIARATVI</sequence>
<evidence type="ECO:0000313" key="2">
    <source>
        <dbReference type="EMBL" id="GIH10323.1"/>
    </source>
</evidence>
<organism evidence="2 3">
    <name type="scientific">Rhizocola hellebori</name>
    <dbReference type="NCBI Taxonomy" id="1392758"/>
    <lineage>
        <taxon>Bacteria</taxon>
        <taxon>Bacillati</taxon>
        <taxon>Actinomycetota</taxon>
        <taxon>Actinomycetes</taxon>
        <taxon>Micromonosporales</taxon>
        <taxon>Micromonosporaceae</taxon>
        <taxon>Rhizocola</taxon>
    </lineage>
</organism>
<dbReference type="Proteomes" id="UP000612899">
    <property type="component" value="Unassembled WGS sequence"/>
</dbReference>
<feature type="signal peptide" evidence="1">
    <location>
        <begin position="1"/>
        <end position="22"/>
    </location>
</feature>
<protein>
    <recommendedName>
        <fullName evidence="4">Secreted protein</fullName>
    </recommendedName>
</protein>
<evidence type="ECO:0000313" key="3">
    <source>
        <dbReference type="Proteomes" id="UP000612899"/>
    </source>
</evidence>
<reference evidence="2" key="1">
    <citation type="submission" date="2021-01" db="EMBL/GenBank/DDBJ databases">
        <title>Whole genome shotgun sequence of Rhizocola hellebori NBRC 109834.</title>
        <authorList>
            <person name="Komaki H."/>
            <person name="Tamura T."/>
        </authorList>
    </citation>
    <scope>NUCLEOTIDE SEQUENCE</scope>
    <source>
        <strain evidence="2">NBRC 109834</strain>
    </source>
</reference>
<dbReference type="AlphaFoldDB" id="A0A8J3QG28"/>
<gene>
    <name evidence="2" type="ORF">Rhe02_83900</name>
</gene>
<accession>A0A8J3QG28</accession>
<evidence type="ECO:0000256" key="1">
    <source>
        <dbReference type="SAM" id="SignalP"/>
    </source>
</evidence>
<feature type="chain" id="PRO_5035162285" description="Secreted protein" evidence="1">
    <location>
        <begin position="23"/>
        <end position="129"/>
    </location>
</feature>
<proteinExistence type="predicted"/>
<comment type="caution">
    <text evidence="2">The sequence shown here is derived from an EMBL/GenBank/DDBJ whole genome shotgun (WGS) entry which is preliminary data.</text>
</comment>
<dbReference type="RefSeq" id="WP_203914037.1">
    <property type="nucleotide sequence ID" value="NZ_BONY01000090.1"/>
</dbReference>
<keyword evidence="3" id="KW-1185">Reference proteome</keyword>
<name>A0A8J3QG28_9ACTN</name>
<evidence type="ECO:0008006" key="4">
    <source>
        <dbReference type="Google" id="ProtNLM"/>
    </source>
</evidence>
<dbReference type="EMBL" id="BONY01000090">
    <property type="protein sequence ID" value="GIH10323.1"/>
    <property type="molecule type" value="Genomic_DNA"/>
</dbReference>